<evidence type="ECO:0000256" key="2">
    <source>
        <dbReference type="ARBA" id="ARBA00023125"/>
    </source>
</evidence>
<dbReference type="InterPro" id="IPR016032">
    <property type="entry name" value="Sig_transdc_resp-reg_C-effctor"/>
</dbReference>
<evidence type="ECO:0000313" key="7">
    <source>
        <dbReference type="EMBL" id="SHK89169.1"/>
    </source>
</evidence>
<dbReference type="InterPro" id="IPR013655">
    <property type="entry name" value="PAS_fold_3"/>
</dbReference>
<evidence type="ECO:0000313" key="8">
    <source>
        <dbReference type="Proteomes" id="UP000184120"/>
    </source>
</evidence>
<name>A0A1M6W6A9_9FLAO</name>
<evidence type="ECO:0000259" key="5">
    <source>
        <dbReference type="PROSITE" id="PS50112"/>
    </source>
</evidence>
<evidence type="ECO:0000313" key="6">
    <source>
        <dbReference type="EMBL" id="GGE88886.1"/>
    </source>
</evidence>
<dbReference type="CDD" id="cd06170">
    <property type="entry name" value="LuxR_C_like"/>
    <property type="match status" value="1"/>
</dbReference>
<dbReference type="GO" id="GO:0006355">
    <property type="term" value="P:regulation of DNA-templated transcription"/>
    <property type="evidence" value="ECO:0007669"/>
    <property type="project" value="InterPro"/>
</dbReference>
<keyword evidence="9" id="KW-1185">Reference proteome</keyword>
<evidence type="ECO:0000313" key="9">
    <source>
        <dbReference type="Proteomes" id="UP000650994"/>
    </source>
</evidence>
<dbReference type="PROSITE" id="PS50043">
    <property type="entry name" value="HTH_LUXR_2"/>
    <property type="match status" value="1"/>
</dbReference>
<dbReference type="EMBL" id="FRBH01000004">
    <property type="protein sequence ID" value="SHK89169.1"/>
    <property type="molecule type" value="Genomic_DNA"/>
</dbReference>
<dbReference type="EMBL" id="BMFL01000002">
    <property type="protein sequence ID" value="GGE88886.1"/>
    <property type="molecule type" value="Genomic_DNA"/>
</dbReference>
<dbReference type="PROSITE" id="PS50112">
    <property type="entry name" value="PAS"/>
    <property type="match status" value="1"/>
</dbReference>
<reference evidence="9" key="4">
    <citation type="journal article" date="2019" name="Int. J. Syst. Evol. Microbiol.">
        <title>The Global Catalogue of Microorganisms (GCM) 10K type strain sequencing project: providing services to taxonomists for standard genome sequencing and annotation.</title>
        <authorList>
            <consortium name="The Broad Institute Genomics Platform"/>
            <consortium name="The Broad Institute Genome Sequencing Center for Infectious Disease"/>
            <person name="Wu L."/>
            <person name="Ma J."/>
        </authorList>
    </citation>
    <scope>NUCLEOTIDE SEQUENCE [LARGE SCALE GENOMIC DNA]</scope>
    <source>
        <strain evidence="9">CGMCC 1.12707</strain>
    </source>
</reference>
<dbReference type="InterPro" id="IPR036388">
    <property type="entry name" value="WH-like_DNA-bd_sf"/>
</dbReference>
<keyword evidence="2" id="KW-0238">DNA-binding</keyword>
<dbReference type="PANTHER" id="PTHR44688:SF16">
    <property type="entry name" value="DNA-BINDING TRANSCRIPTIONAL ACTIVATOR DEVR_DOSR"/>
    <property type="match status" value="1"/>
</dbReference>
<dbReference type="InterPro" id="IPR000792">
    <property type="entry name" value="Tscrpt_reg_LuxR_C"/>
</dbReference>
<dbReference type="InterPro" id="IPR035965">
    <property type="entry name" value="PAS-like_dom_sf"/>
</dbReference>
<gene>
    <name evidence="6" type="ORF">GCM10010984_03150</name>
    <name evidence="7" type="ORF">SAMN05443634_104178</name>
</gene>
<evidence type="ECO:0000259" key="4">
    <source>
        <dbReference type="PROSITE" id="PS50043"/>
    </source>
</evidence>
<dbReference type="GO" id="GO:0003677">
    <property type="term" value="F:DNA binding"/>
    <property type="evidence" value="ECO:0007669"/>
    <property type="project" value="UniProtKB-KW"/>
</dbReference>
<reference evidence="7" key="2">
    <citation type="submission" date="2016-11" db="EMBL/GenBank/DDBJ databases">
        <authorList>
            <person name="Jaros S."/>
            <person name="Januszkiewicz K."/>
            <person name="Wedrychowicz H."/>
        </authorList>
    </citation>
    <scope>NUCLEOTIDE SEQUENCE [LARGE SCALE GENOMIC DNA]</scope>
    <source>
        <strain evidence="7">DSM 27989</strain>
    </source>
</reference>
<dbReference type="PROSITE" id="PS00622">
    <property type="entry name" value="HTH_LUXR_1"/>
    <property type="match status" value="1"/>
</dbReference>
<dbReference type="Proteomes" id="UP000184120">
    <property type="component" value="Unassembled WGS sequence"/>
</dbReference>
<organism evidence="7 8">
    <name type="scientific">Chishuiella changwenlii</name>
    <dbReference type="NCBI Taxonomy" id="1434701"/>
    <lineage>
        <taxon>Bacteria</taxon>
        <taxon>Pseudomonadati</taxon>
        <taxon>Bacteroidota</taxon>
        <taxon>Flavobacteriia</taxon>
        <taxon>Flavobacteriales</taxon>
        <taxon>Weeksellaceae</taxon>
        <taxon>Chishuiella</taxon>
    </lineage>
</organism>
<keyword evidence="1" id="KW-0805">Transcription regulation</keyword>
<dbReference type="STRING" id="1434701.SAMN05443634_104178"/>
<reference evidence="6" key="5">
    <citation type="submission" date="2024-05" db="EMBL/GenBank/DDBJ databases">
        <authorList>
            <person name="Sun Q."/>
            <person name="Zhou Y."/>
        </authorList>
    </citation>
    <scope>NUCLEOTIDE SEQUENCE</scope>
    <source>
        <strain evidence="6">CGMCC 1.12707</strain>
    </source>
</reference>
<feature type="domain" description="PAS" evidence="5">
    <location>
        <begin position="53"/>
        <end position="109"/>
    </location>
</feature>
<accession>A0A1M6W6A9</accession>
<dbReference type="AlphaFoldDB" id="A0A1M6W6A9"/>
<proteinExistence type="predicted"/>
<dbReference type="Pfam" id="PF08447">
    <property type="entry name" value="PAS_3"/>
    <property type="match status" value="1"/>
</dbReference>
<feature type="domain" description="HTH luxR-type" evidence="4">
    <location>
        <begin position="189"/>
        <end position="254"/>
    </location>
</feature>
<dbReference type="PRINTS" id="PR00038">
    <property type="entry name" value="HTHLUXR"/>
</dbReference>
<reference evidence="6" key="1">
    <citation type="journal article" date="2014" name="Int. J. Syst. Evol. Microbiol.">
        <title>Complete genome of a new Firmicutes species belonging to the dominant human colonic microbiota ('Ruminococcus bicirculans') reveals two chromosomes and a selective capacity to utilize plant glucans.</title>
        <authorList>
            <consortium name="NISC Comparative Sequencing Program"/>
            <person name="Wegmann U."/>
            <person name="Louis P."/>
            <person name="Goesmann A."/>
            <person name="Henrissat B."/>
            <person name="Duncan S.H."/>
            <person name="Flint H.J."/>
        </authorList>
    </citation>
    <scope>NUCLEOTIDE SEQUENCE</scope>
    <source>
        <strain evidence="6">CGMCC 1.12707</strain>
    </source>
</reference>
<dbReference type="InterPro" id="IPR000014">
    <property type="entry name" value="PAS"/>
</dbReference>
<evidence type="ECO:0000256" key="1">
    <source>
        <dbReference type="ARBA" id="ARBA00023015"/>
    </source>
</evidence>
<dbReference type="Pfam" id="PF00196">
    <property type="entry name" value="GerE"/>
    <property type="match status" value="1"/>
</dbReference>
<evidence type="ECO:0000256" key="3">
    <source>
        <dbReference type="ARBA" id="ARBA00023163"/>
    </source>
</evidence>
<dbReference type="SUPFAM" id="SSF46894">
    <property type="entry name" value="C-terminal effector domain of the bipartite response regulators"/>
    <property type="match status" value="1"/>
</dbReference>
<sequence length="258" mass="29906">MQKVLSSDYVNQIRKIWSECGASSTSNTINESIYHLNKVRDIYDTLTIGESFIFIINHKSGTFDYVSPKSESILGYKSDEYTVELSLNLVHPEDLDYVISIHQQIYNINNNIIPQNRTNYKFNYDFRMRDSKGTIKQIHVQHFFLEHNKDFLPINFLCVMTDISQLKIGGIPTLSLFNIKNGLNNILNQKNDHIILTNKEKEIADYLIKGYTSQDIGEVLNISKHTVDTHRRNILKKNNCSNTTEFFSLFLEKKIASL</sequence>
<dbReference type="Gene3D" id="3.30.450.20">
    <property type="entry name" value="PAS domain"/>
    <property type="match status" value="1"/>
</dbReference>
<dbReference type="CDD" id="cd00130">
    <property type="entry name" value="PAS"/>
    <property type="match status" value="1"/>
</dbReference>
<dbReference type="Proteomes" id="UP000650994">
    <property type="component" value="Unassembled WGS sequence"/>
</dbReference>
<dbReference type="Gene3D" id="1.10.10.10">
    <property type="entry name" value="Winged helix-like DNA-binding domain superfamily/Winged helix DNA-binding domain"/>
    <property type="match status" value="1"/>
</dbReference>
<dbReference type="SMART" id="SM00421">
    <property type="entry name" value="HTH_LUXR"/>
    <property type="match status" value="1"/>
</dbReference>
<dbReference type="SUPFAM" id="SSF55785">
    <property type="entry name" value="PYP-like sensor domain (PAS domain)"/>
    <property type="match status" value="1"/>
</dbReference>
<protein>
    <submittedName>
        <fullName evidence="7">PAS fold-containing protein</fullName>
    </submittedName>
</protein>
<keyword evidence="3" id="KW-0804">Transcription</keyword>
<dbReference type="PANTHER" id="PTHR44688">
    <property type="entry name" value="DNA-BINDING TRANSCRIPTIONAL ACTIVATOR DEVR_DOSR"/>
    <property type="match status" value="1"/>
</dbReference>
<reference evidence="8" key="3">
    <citation type="submission" date="2016-11" db="EMBL/GenBank/DDBJ databases">
        <authorList>
            <person name="Varghese N."/>
            <person name="Submissions S."/>
        </authorList>
    </citation>
    <scope>NUCLEOTIDE SEQUENCE [LARGE SCALE GENOMIC DNA]</scope>
    <source>
        <strain evidence="8">DSM 27989</strain>
    </source>
</reference>